<proteinExistence type="predicted"/>
<protein>
    <submittedName>
        <fullName evidence="1">Uncharacterized protein</fullName>
    </submittedName>
</protein>
<sequence>MATRAGKRRADVASTTGDSYFSFGRCVALASLRRFRPCWVRVLCGPCAF</sequence>
<comment type="caution">
    <text evidence="1">The sequence shown here is derived from an EMBL/GenBank/DDBJ whole genome shotgun (WGS) entry which is preliminary data.</text>
</comment>
<name>A0A0C2CSA9_9BACT</name>
<evidence type="ECO:0000313" key="2">
    <source>
        <dbReference type="Proteomes" id="UP000031599"/>
    </source>
</evidence>
<dbReference type="EMBL" id="JMCC02000127">
    <property type="protein sequence ID" value="KIG12535.1"/>
    <property type="molecule type" value="Genomic_DNA"/>
</dbReference>
<evidence type="ECO:0000313" key="1">
    <source>
        <dbReference type="EMBL" id="KIG12535.1"/>
    </source>
</evidence>
<dbReference type="Proteomes" id="UP000031599">
    <property type="component" value="Unassembled WGS sequence"/>
</dbReference>
<accession>A0A0C2CSA9</accession>
<gene>
    <name evidence="1" type="ORF">DB30_01297</name>
</gene>
<dbReference type="AlphaFoldDB" id="A0A0C2CSA9"/>
<organism evidence="1 2">
    <name type="scientific">Enhygromyxa salina</name>
    <dbReference type="NCBI Taxonomy" id="215803"/>
    <lineage>
        <taxon>Bacteria</taxon>
        <taxon>Pseudomonadati</taxon>
        <taxon>Myxococcota</taxon>
        <taxon>Polyangia</taxon>
        <taxon>Nannocystales</taxon>
        <taxon>Nannocystaceae</taxon>
        <taxon>Enhygromyxa</taxon>
    </lineage>
</organism>
<reference evidence="1 2" key="1">
    <citation type="submission" date="2014-12" db="EMBL/GenBank/DDBJ databases">
        <title>Genome assembly of Enhygromyxa salina DSM 15201.</title>
        <authorList>
            <person name="Sharma G."/>
            <person name="Subramanian S."/>
        </authorList>
    </citation>
    <scope>NUCLEOTIDE SEQUENCE [LARGE SCALE GENOMIC DNA]</scope>
    <source>
        <strain evidence="1 2">DSM 15201</strain>
    </source>
</reference>